<evidence type="ECO:0000313" key="3">
    <source>
        <dbReference type="Proteomes" id="UP001558613"/>
    </source>
</evidence>
<sequence length="67" mass="8026">MMESEGLDQEDESSILEGGEWYQAQTNQKRIRESESEDSVYEGRGREYKTRKTETEYKVMQQLDIWI</sequence>
<accession>A0ABR3LRG7</accession>
<feature type="region of interest" description="Disordered" evidence="1">
    <location>
        <begin position="1"/>
        <end position="48"/>
    </location>
</feature>
<keyword evidence="3" id="KW-1185">Reference proteome</keyword>
<feature type="compositionally biased region" description="Acidic residues" evidence="1">
    <location>
        <begin position="1"/>
        <end position="14"/>
    </location>
</feature>
<proteinExistence type="predicted"/>
<organism evidence="2 3">
    <name type="scientific">Cirrhinus molitorella</name>
    <name type="common">mud carp</name>
    <dbReference type="NCBI Taxonomy" id="172907"/>
    <lineage>
        <taxon>Eukaryota</taxon>
        <taxon>Metazoa</taxon>
        <taxon>Chordata</taxon>
        <taxon>Craniata</taxon>
        <taxon>Vertebrata</taxon>
        <taxon>Euteleostomi</taxon>
        <taxon>Actinopterygii</taxon>
        <taxon>Neopterygii</taxon>
        <taxon>Teleostei</taxon>
        <taxon>Ostariophysi</taxon>
        <taxon>Cypriniformes</taxon>
        <taxon>Cyprinidae</taxon>
        <taxon>Labeoninae</taxon>
        <taxon>Labeonini</taxon>
        <taxon>Cirrhinus</taxon>
    </lineage>
</organism>
<dbReference type="Proteomes" id="UP001558613">
    <property type="component" value="Unassembled WGS sequence"/>
</dbReference>
<reference evidence="2 3" key="1">
    <citation type="submission" date="2023-09" db="EMBL/GenBank/DDBJ databases">
        <authorList>
            <person name="Wang M."/>
        </authorList>
    </citation>
    <scope>NUCLEOTIDE SEQUENCE [LARGE SCALE GENOMIC DNA]</scope>
    <source>
        <strain evidence="2">GT-2023</strain>
        <tissue evidence="2">Liver</tissue>
    </source>
</reference>
<evidence type="ECO:0000313" key="2">
    <source>
        <dbReference type="EMBL" id="KAL1255482.1"/>
    </source>
</evidence>
<name>A0ABR3LRG7_9TELE</name>
<gene>
    <name evidence="2" type="ORF">QQF64_013543</name>
</gene>
<protein>
    <submittedName>
        <fullName evidence="2">Uncharacterized protein</fullName>
    </submittedName>
</protein>
<comment type="caution">
    <text evidence="2">The sequence shown here is derived from an EMBL/GenBank/DDBJ whole genome shotgun (WGS) entry which is preliminary data.</text>
</comment>
<evidence type="ECO:0000256" key="1">
    <source>
        <dbReference type="SAM" id="MobiDB-lite"/>
    </source>
</evidence>
<dbReference type="EMBL" id="JAYMGO010000019">
    <property type="protein sequence ID" value="KAL1255482.1"/>
    <property type="molecule type" value="Genomic_DNA"/>
</dbReference>